<proteinExistence type="predicted"/>
<dbReference type="Pfam" id="PF23132">
    <property type="entry name" value="DUF7049"/>
    <property type="match status" value="1"/>
</dbReference>
<evidence type="ECO:0000256" key="2">
    <source>
        <dbReference type="ARBA" id="ARBA00023163"/>
    </source>
</evidence>
<name>A0A2G5DHP2_AQUCA</name>
<dbReference type="EMBL" id="KZ305037">
    <property type="protein sequence ID" value="PIA42982.1"/>
    <property type="molecule type" value="Genomic_DNA"/>
</dbReference>
<evidence type="ECO:0000259" key="4">
    <source>
        <dbReference type="PROSITE" id="PS50888"/>
    </source>
</evidence>
<evidence type="ECO:0000256" key="1">
    <source>
        <dbReference type="ARBA" id="ARBA00023015"/>
    </source>
</evidence>
<accession>A0A2G5DHP2</accession>
<organism evidence="5 6">
    <name type="scientific">Aquilegia coerulea</name>
    <name type="common">Rocky mountain columbine</name>
    <dbReference type="NCBI Taxonomy" id="218851"/>
    <lineage>
        <taxon>Eukaryota</taxon>
        <taxon>Viridiplantae</taxon>
        <taxon>Streptophyta</taxon>
        <taxon>Embryophyta</taxon>
        <taxon>Tracheophyta</taxon>
        <taxon>Spermatophyta</taxon>
        <taxon>Magnoliopsida</taxon>
        <taxon>Ranunculales</taxon>
        <taxon>Ranunculaceae</taxon>
        <taxon>Thalictroideae</taxon>
        <taxon>Aquilegia</taxon>
    </lineage>
</organism>
<dbReference type="SUPFAM" id="SSF47459">
    <property type="entry name" value="HLH, helix-loop-helix DNA-binding domain"/>
    <property type="match status" value="1"/>
</dbReference>
<evidence type="ECO:0000313" key="6">
    <source>
        <dbReference type="Proteomes" id="UP000230069"/>
    </source>
</evidence>
<dbReference type="Pfam" id="PF00010">
    <property type="entry name" value="HLH"/>
    <property type="match status" value="1"/>
</dbReference>
<feature type="region of interest" description="Disordered" evidence="3">
    <location>
        <begin position="326"/>
        <end position="346"/>
    </location>
</feature>
<dbReference type="PROSITE" id="PS50888">
    <property type="entry name" value="BHLH"/>
    <property type="match status" value="1"/>
</dbReference>
<dbReference type="InterPro" id="IPR055478">
    <property type="entry name" value="DUF7050"/>
</dbReference>
<dbReference type="Pfam" id="PF23133">
    <property type="entry name" value="DUF7050"/>
    <property type="match status" value="1"/>
</dbReference>
<reference evidence="5 6" key="1">
    <citation type="submission" date="2017-09" db="EMBL/GenBank/DDBJ databases">
        <title>WGS assembly of Aquilegia coerulea Goldsmith.</title>
        <authorList>
            <person name="Hodges S."/>
            <person name="Kramer E."/>
            <person name="Nordborg M."/>
            <person name="Tomkins J."/>
            <person name="Borevitz J."/>
            <person name="Derieg N."/>
            <person name="Yan J."/>
            <person name="Mihaltcheva S."/>
            <person name="Hayes R.D."/>
            <person name="Rokhsar D."/>
        </authorList>
    </citation>
    <scope>NUCLEOTIDE SEQUENCE [LARGE SCALE GENOMIC DNA]</scope>
    <source>
        <strain evidence="6">cv. Goldsmith</strain>
    </source>
</reference>
<keyword evidence="2" id="KW-0804">Transcription</keyword>
<evidence type="ECO:0000256" key="3">
    <source>
        <dbReference type="SAM" id="MobiDB-lite"/>
    </source>
</evidence>
<sequence length="522" mass="58675">MDAVFFLDIEARMIFIRSLAQTLGCSYICLWSYVNVPGHLNDCLLSIDGWYNDDNNQPSCSTRSFTYRLFNAYRQTQHNINSGFVPGLAFKENIPYLELNDVDLLQRISNVSQRQFYQSAAFLSCRSGEIEIGMSTTLPVNLKMEIINWFQQSQLQELIIPPQAQADQNWPSSSSSSLLSLGSPDSSSLLFNVPISSTSYVPEFLKEPQFEEAIRPTSTPVLPLQLQTMEAYNRLRIKNLNPESDNAAIARAMLAVISSPSSSSSSHQPPQTTAYGSHVSHKTGGAFRDYTPALSHNIPLIANPGKQNMLKRSISMMRKIDLSWRQQEPEQGIPPTSSQLHHKLSERKRREKLNESFLELRSLLPPGSKKDKASVLSNTLQYLSNLQTEVLELKQKNQLLEGRTTSHARGPGEELDQTGSSNEKIDVQIIQTSESTSEEHEIDLQVIVKGDCNMVDLIINILGFLKLVNEVSLVWMNADTELLQTTSINQVILRLKIKVSDEWDEPTFKEAVTRIVADVVTK</sequence>
<keyword evidence="6" id="KW-1185">Reference proteome</keyword>
<dbReference type="PANTHER" id="PTHR46665:SF1">
    <property type="entry name" value="SPERMATOGENESIS- AND OOGENESIS-SPECIFIC BASIC HELIX-LOOP-HELIX-CONTAINING PROTEIN 1"/>
    <property type="match status" value="1"/>
</dbReference>
<dbReference type="GO" id="GO:0046983">
    <property type="term" value="F:protein dimerization activity"/>
    <property type="evidence" value="ECO:0007669"/>
    <property type="project" value="InterPro"/>
</dbReference>
<dbReference type="InterPro" id="IPR055477">
    <property type="entry name" value="DUF7049"/>
</dbReference>
<dbReference type="InterPro" id="IPR036638">
    <property type="entry name" value="HLH_DNA-bd_sf"/>
</dbReference>
<dbReference type="PANTHER" id="PTHR46665">
    <property type="entry name" value="TRANSCRIPTION FACTOR BHLH041-RELATED-RELATED"/>
    <property type="match status" value="1"/>
</dbReference>
<gene>
    <name evidence="5" type="ORF">AQUCO_02000438v1</name>
</gene>
<dbReference type="Proteomes" id="UP000230069">
    <property type="component" value="Unassembled WGS sequence"/>
</dbReference>
<dbReference type="InParanoid" id="A0A2G5DHP2"/>
<protein>
    <recommendedName>
        <fullName evidence="4">BHLH domain-containing protein</fullName>
    </recommendedName>
</protein>
<dbReference type="FunCoup" id="A0A2G5DHP2">
    <property type="interactions" value="70"/>
</dbReference>
<dbReference type="InterPro" id="IPR044658">
    <property type="entry name" value="bHLH92/bHLH041-like"/>
</dbReference>
<dbReference type="OrthoDB" id="5778525at2759"/>
<dbReference type="Gene3D" id="4.10.280.10">
    <property type="entry name" value="Helix-loop-helix DNA-binding domain"/>
    <property type="match status" value="1"/>
</dbReference>
<dbReference type="InterPro" id="IPR011598">
    <property type="entry name" value="bHLH_dom"/>
</dbReference>
<dbReference type="SMART" id="SM00353">
    <property type="entry name" value="HLH"/>
    <property type="match status" value="1"/>
</dbReference>
<keyword evidence="1" id="KW-0805">Transcription regulation</keyword>
<feature type="region of interest" description="Disordered" evidence="3">
    <location>
        <begin position="259"/>
        <end position="280"/>
    </location>
</feature>
<dbReference type="STRING" id="218851.A0A2G5DHP2"/>
<dbReference type="AlphaFoldDB" id="A0A2G5DHP2"/>
<feature type="domain" description="BHLH" evidence="4">
    <location>
        <begin position="337"/>
        <end position="386"/>
    </location>
</feature>
<evidence type="ECO:0000313" key="5">
    <source>
        <dbReference type="EMBL" id="PIA42982.1"/>
    </source>
</evidence>